<comment type="caution">
    <text evidence="1">The sequence shown here is derived from an EMBL/GenBank/DDBJ whole genome shotgun (WGS) entry which is preliminary data.</text>
</comment>
<proteinExistence type="predicted"/>
<organism evidence="1">
    <name type="scientific">bioreactor metagenome</name>
    <dbReference type="NCBI Taxonomy" id="1076179"/>
    <lineage>
        <taxon>unclassified sequences</taxon>
        <taxon>metagenomes</taxon>
        <taxon>ecological metagenomes</taxon>
    </lineage>
</organism>
<evidence type="ECO:0000313" key="1">
    <source>
        <dbReference type="EMBL" id="MPN38590.1"/>
    </source>
</evidence>
<accession>A0A645HIM0</accession>
<gene>
    <name evidence="1" type="ORF">SDC9_186114</name>
</gene>
<dbReference type="AlphaFoldDB" id="A0A645HIM0"/>
<dbReference type="EMBL" id="VSSQ01093916">
    <property type="protein sequence ID" value="MPN38590.1"/>
    <property type="molecule type" value="Genomic_DNA"/>
</dbReference>
<reference evidence="1" key="1">
    <citation type="submission" date="2019-08" db="EMBL/GenBank/DDBJ databases">
        <authorList>
            <person name="Kucharzyk K."/>
            <person name="Murdoch R.W."/>
            <person name="Higgins S."/>
            <person name="Loffler F."/>
        </authorList>
    </citation>
    <scope>NUCLEOTIDE SEQUENCE</scope>
</reference>
<name>A0A645HIM0_9ZZZZ</name>
<sequence length="56" mass="6356">MQQLERQPPRIERLARQVNQHAGILADGIEQDRALELADRVAENLNALRLKLAELA</sequence>
<protein>
    <submittedName>
        <fullName evidence="1">Uncharacterized protein</fullName>
    </submittedName>
</protein>